<dbReference type="Proteomes" id="UP000198802">
    <property type="component" value="Unassembled WGS sequence"/>
</dbReference>
<accession>A0A0S4R065</accession>
<sequence length="279" mass="30585">MVTLCIRLDDIHSGTPPHLLTLLDRDVWRGRPIVLGVVPFPASGCLGEAATRREACGHPRRSLADRGLRTYFDQQLSLGKADIAVHGLTHADHPTAHGPGTPELVAPSRRRVDLLLQVLRAFRDDLGTSTLIPPHNFIDETVAARCTTAGFHLSRALMNHEVQALGLDPDQPEDRAEAKRRRPCYTAGSATVIYQTTSVSPRNMRQNTPREIAAFVMNIAKPAGMGVITFHWWDFLHDNGTINEAFATFASHFLDACQHLGADSFTSIADLARTACGSR</sequence>
<evidence type="ECO:0000313" key="1">
    <source>
        <dbReference type="EMBL" id="CUU60604.1"/>
    </source>
</evidence>
<gene>
    <name evidence="1" type="ORF">Ga0074812_14321</name>
</gene>
<name>A0A0S4R065_9ACTN</name>
<dbReference type="AlphaFoldDB" id="A0A0S4R065"/>
<evidence type="ECO:0008006" key="3">
    <source>
        <dbReference type="Google" id="ProtNLM"/>
    </source>
</evidence>
<reference evidence="2" key="1">
    <citation type="submission" date="2015-11" db="EMBL/GenBank/DDBJ databases">
        <authorList>
            <person name="Varghese N."/>
        </authorList>
    </citation>
    <scope>NUCLEOTIDE SEQUENCE [LARGE SCALE GENOMIC DNA]</scope>
    <source>
        <strain evidence="2">DSM 45899</strain>
    </source>
</reference>
<keyword evidence="2" id="KW-1185">Reference proteome</keyword>
<dbReference type="EMBL" id="FAOZ01000043">
    <property type="protein sequence ID" value="CUU60604.1"/>
    <property type="molecule type" value="Genomic_DNA"/>
</dbReference>
<proteinExistence type="predicted"/>
<protein>
    <recommendedName>
        <fullName evidence="3">Polysaccharide deacetylase</fullName>
    </recommendedName>
</protein>
<evidence type="ECO:0000313" key="2">
    <source>
        <dbReference type="Proteomes" id="UP000198802"/>
    </source>
</evidence>
<dbReference type="RefSeq" id="WP_054569096.1">
    <property type="nucleotide sequence ID" value="NZ_FAOZ01000043.1"/>
</dbReference>
<organism evidence="1 2">
    <name type="scientific">Parafrankia irregularis</name>
    <dbReference type="NCBI Taxonomy" id="795642"/>
    <lineage>
        <taxon>Bacteria</taxon>
        <taxon>Bacillati</taxon>
        <taxon>Actinomycetota</taxon>
        <taxon>Actinomycetes</taxon>
        <taxon>Frankiales</taxon>
        <taxon>Frankiaceae</taxon>
        <taxon>Parafrankia</taxon>
    </lineage>
</organism>